<evidence type="ECO:0008006" key="6">
    <source>
        <dbReference type="Google" id="ProtNLM"/>
    </source>
</evidence>
<evidence type="ECO:0000256" key="1">
    <source>
        <dbReference type="SAM" id="Phobius"/>
    </source>
</evidence>
<dbReference type="EMBL" id="PZFK01000011">
    <property type="protein sequence ID" value="PTI29722.1"/>
    <property type="molecule type" value="Genomic_DNA"/>
</dbReference>
<feature type="transmembrane region" description="Helical" evidence="1">
    <location>
        <begin position="6"/>
        <end position="28"/>
    </location>
</feature>
<accession>A0A2T4PTJ4</accession>
<dbReference type="AlphaFoldDB" id="A0A2T4PTJ4"/>
<protein>
    <recommendedName>
        <fullName evidence="6">PepSY domain-containing protein</fullName>
    </recommendedName>
</protein>
<dbReference type="STRING" id="1167632.GCA_000286335_01383"/>
<keyword evidence="1" id="KW-0472">Membrane</keyword>
<dbReference type="Proteomes" id="UP000241209">
    <property type="component" value="Unassembled WGS sequence"/>
</dbReference>
<organism evidence="2 4">
    <name type="scientific">Mammaliicoccus vitulinus</name>
    <dbReference type="NCBI Taxonomy" id="71237"/>
    <lineage>
        <taxon>Bacteria</taxon>
        <taxon>Bacillati</taxon>
        <taxon>Bacillota</taxon>
        <taxon>Bacilli</taxon>
        <taxon>Bacillales</taxon>
        <taxon>Staphylococcaceae</taxon>
        <taxon>Mammaliicoccus</taxon>
    </lineage>
</organism>
<gene>
    <name evidence="2" type="ORF">BU072_06770</name>
    <name evidence="3" type="ORF">I6J37_09840</name>
</gene>
<proteinExistence type="predicted"/>
<dbReference type="EMBL" id="CP069486">
    <property type="protein sequence ID" value="QRO84478.1"/>
    <property type="molecule type" value="Genomic_DNA"/>
</dbReference>
<sequence length="104" mass="12110">MQNNKLRFVILIFSVFTGISVLASIIYFKQFKLYNCEEILKQVKKEFNNVEASYILHIPKTYQKFGIETKVVHGGISVNKDDKLVHYEFIADAFNGQVIDIYEI</sequence>
<keyword evidence="1" id="KW-0812">Transmembrane</keyword>
<reference evidence="2 4" key="1">
    <citation type="journal article" date="2016" name="Front. Microbiol.">
        <title>Comprehensive Phylogenetic Analysis of Bovine Non-aureus Staphylococci Species Based on Whole-Genome Sequencing.</title>
        <authorList>
            <person name="Naushad S."/>
            <person name="Barkema H.W."/>
            <person name="Luby C."/>
            <person name="Condas L.A."/>
            <person name="Nobrega D.B."/>
            <person name="Carson D.A."/>
            <person name="De Buck J."/>
        </authorList>
    </citation>
    <scope>NUCLEOTIDE SEQUENCE [LARGE SCALE GENOMIC DNA]</scope>
    <source>
        <strain evidence="2 4">SNUC 2204</strain>
    </source>
</reference>
<dbReference type="OrthoDB" id="2989832at2"/>
<evidence type="ECO:0000313" key="5">
    <source>
        <dbReference type="Proteomes" id="UP000627155"/>
    </source>
</evidence>
<reference evidence="2" key="2">
    <citation type="submission" date="2018-03" db="EMBL/GenBank/DDBJ databases">
        <authorList>
            <person name="Keele B.F."/>
        </authorList>
    </citation>
    <scope>NUCLEOTIDE SEQUENCE</scope>
    <source>
        <strain evidence="2">SNUC 2204</strain>
    </source>
</reference>
<name>A0A2T4PTJ4_9STAP</name>
<dbReference type="RefSeq" id="WP_016912067.1">
    <property type="nucleotide sequence ID" value="NZ_BMDF01000001.1"/>
</dbReference>
<dbReference type="Proteomes" id="UP000627155">
    <property type="component" value="Chromosome"/>
</dbReference>
<evidence type="ECO:0000313" key="4">
    <source>
        <dbReference type="Proteomes" id="UP000241209"/>
    </source>
</evidence>
<evidence type="ECO:0000313" key="2">
    <source>
        <dbReference type="EMBL" id="PTI29722.1"/>
    </source>
</evidence>
<keyword evidence="5" id="KW-1185">Reference proteome</keyword>
<reference evidence="3 5" key="3">
    <citation type="submission" date="2021-02" db="EMBL/GenBank/DDBJ databases">
        <title>FDA dAtabase for Regulatory Grade micrObial Sequences (FDA-ARGOS): Supporting development and validation of Infectious Disease Dx tests.</title>
        <authorList>
            <person name="Sproer C."/>
            <person name="Gronow S."/>
            <person name="Severitt S."/>
            <person name="Schroder I."/>
            <person name="Tallon L."/>
            <person name="Sadzewicz L."/>
            <person name="Zhao X."/>
            <person name="Boylan J."/>
            <person name="Ott S."/>
            <person name="Bowen H."/>
            <person name="Vavikolanu K."/>
            <person name="Mehta A."/>
            <person name="Aluvathingal J."/>
            <person name="Nadendla S."/>
            <person name="Lowell S."/>
            <person name="Myers T."/>
            <person name="Yan Y."/>
            <person name="Sichtig H."/>
        </authorList>
    </citation>
    <scope>NUCLEOTIDE SEQUENCE [LARGE SCALE GENOMIC DNA]</scope>
    <source>
        <strain evidence="3 5">FDAARGOS_1207</strain>
    </source>
</reference>
<evidence type="ECO:0000313" key="3">
    <source>
        <dbReference type="EMBL" id="QRO84478.1"/>
    </source>
</evidence>
<keyword evidence="1" id="KW-1133">Transmembrane helix</keyword>